<dbReference type="Pfam" id="PF01594">
    <property type="entry name" value="AI-2E_transport"/>
    <property type="match status" value="1"/>
</dbReference>
<dbReference type="InterPro" id="IPR002549">
    <property type="entry name" value="AI-2E-like"/>
</dbReference>
<evidence type="ECO:0000313" key="10">
    <source>
        <dbReference type="EMBL" id="GGG45706.1"/>
    </source>
</evidence>
<protein>
    <submittedName>
        <fullName evidence="10">AI-2E family transporter</fullName>
    </submittedName>
</protein>
<reference evidence="10" key="2">
    <citation type="submission" date="2020-09" db="EMBL/GenBank/DDBJ databases">
        <authorList>
            <person name="Sun Q."/>
            <person name="Zhou Y."/>
        </authorList>
    </citation>
    <scope>NUCLEOTIDE SEQUENCE</scope>
    <source>
        <strain evidence="10">CGMCC 1.12187</strain>
    </source>
</reference>
<feature type="transmembrane region" description="Helical" evidence="9">
    <location>
        <begin position="321"/>
        <end position="354"/>
    </location>
</feature>
<evidence type="ECO:0000256" key="9">
    <source>
        <dbReference type="SAM" id="Phobius"/>
    </source>
</evidence>
<keyword evidence="3" id="KW-0813">Transport</keyword>
<feature type="transmembrane region" description="Helical" evidence="9">
    <location>
        <begin position="290"/>
        <end position="309"/>
    </location>
</feature>
<feature type="transmembrane region" description="Helical" evidence="9">
    <location>
        <begin position="164"/>
        <end position="189"/>
    </location>
</feature>
<evidence type="ECO:0000256" key="2">
    <source>
        <dbReference type="ARBA" id="ARBA00009773"/>
    </source>
</evidence>
<organism evidence="10 11">
    <name type="scientific">Kocuria dechangensis</name>
    <dbReference type="NCBI Taxonomy" id="1176249"/>
    <lineage>
        <taxon>Bacteria</taxon>
        <taxon>Bacillati</taxon>
        <taxon>Actinomycetota</taxon>
        <taxon>Actinomycetes</taxon>
        <taxon>Micrococcales</taxon>
        <taxon>Micrococcaceae</taxon>
        <taxon>Kocuria</taxon>
    </lineage>
</organism>
<comment type="caution">
    <text evidence="10">The sequence shown here is derived from an EMBL/GenBank/DDBJ whole genome shotgun (WGS) entry which is preliminary data.</text>
</comment>
<evidence type="ECO:0000256" key="7">
    <source>
        <dbReference type="ARBA" id="ARBA00023136"/>
    </source>
</evidence>
<feature type="transmembrane region" description="Helical" evidence="9">
    <location>
        <begin position="54"/>
        <end position="72"/>
    </location>
</feature>
<evidence type="ECO:0000256" key="4">
    <source>
        <dbReference type="ARBA" id="ARBA00022475"/>
    </source>
</evidence>
<keyword evidence="4" id="KW-1003">Cell membrane</keyword>
<keyword evidence="5 9" id="KW-0812">Transmembrane</keyword>
<dbReference type="GO" id="GO:0005886">
    <property type="term" value="C:plasma membrane"/>
    <property type="evidence" value="ECO:0007669"/>
    <property type="project" value="UniProtKB-SubCell"/>
</dbReference>
<dbReference type="GO" id="GO:0055085">
    <property type="term" value="P:transmembrane transport"/>
    <property type="evidence" value="ECO:0007669"/>
    <property type="project" value="TreeGrafter"/>
</dbReference>
<evidence type="ECO:0000256" key="8">
    <source>
        <dbReference type="SAM" id="MobiDB-lite"/>
    </source>
</evidence>
<feature type="transmembrane region" description="Helical" evidence="9">
    <location>
        <begin position="229"/>
        <end position="253"/>
    </location>
</feature>
<evidence type="ECO:0000256" key="6">
    <source>
        <dbReference type="ARBA" id="ARBA00022989"/>
    </source>
</evidence>
<sequence length="416" mass="43209">MPPVTSVPPVPDPPPALSPWADGLGRAGSRAIQLLALTAVAALVLWVLLAVKMIVLATLIALILASAVHPLVRRLEEHGWSNTGATVAVFVALLGVLGGVVTGVVLGIRGELDELVDAAAAGWQHVQELIAAGPLPVPVDAATVNAALAQLGGYLTSDDARQSALSGLTVASEVLTGTVLMIIILFFFLKDGPKLWSFVLRWFAGDTRARLAESGDRAVSILGSYVRGIALIATVDATFIGIGLWAVGVPLVVPLTVVVFLTAFVPIVGALLAGTLAALVALVANGPVEALIVVLIVVAVNHVEGYFLQPVVMGHTLSLHGLVVLLALSAGTVLGGVAGAVLAVPLTAVAWAVLQVWTTRYQSGDDPLLGPDPVSPKEGVADRVSRLQRRKYQRMRRQSLRPGGLHRSQDPSRGTP</sequence>
<keyword evidence="11" id="KW-1185">Reference proteome</keyword>
<reference evidence="10" key="1">
    <citation type="journal article" date="2014" name="Int. J. Syst. Evol. Microbiol.">
        <title>Complete genome sequence of Corynebacterium casei LMG S-19264T (=DSM 44701T), isolated from a smear-ripened cheese.</title>
        <authorList>
            <consortium name="US DOE Joint Genome Institute (JGI-PGF)"/>
            <person name="Walter F."/>
            <person name="Albersmeier A."/>
            <person name="Kalinowski J."/>
            <person name="Ruckert C."/>
        </authorList>
    </citation>
    <scope>NUCLEOTIDE SEQUENCE</scope>
    <source>
        <strain evidence="10">CGMCC 1.12187</strain>
    </source>
</reference>
<evidence type="ECO:0000256" key="3">
    <source>
        <dbReference type="ARBA" id="ARBA00022448"/>
    </source>
</evidence>
<feature type="compositionally biased region" description="Basic residues" evidence="8">
    <location>
        <begin position="390"/>
        <end position="399"/>
    </location>
</feature>
<comment type="similarity">
    <text evidence="2">Belongs to the autoinducer-2 exporter (AI-2E) (TC 2.A.86) family.</text>
</comment>
<evidence type="ECO:0000256" key="5">
    <source>
        <dbReference type="ARBA" id="ARBA00022692"/>
    </source>
</evidence>
<dbReference type="AlphaFoldDB" id="A0A917GH79"/>
<feature type="transmembrane region" description="Helical" evidence="9">
    <location>
        <begin position="84"/>
        <end position="108"/>
    </location>
</feature>
<evidence type="ECO:0000313" key="11">
    <source>
        <dbReference type="Proteomes" id="UP000638848"/>
    </source>
</evidence>
<dbReference type="PANTHER" id="PTHR21716">
    <property type="entry name" value="TRANSMEMBRANE PROTEIN"/>
    <property type="match status" value="1"/>
</dbReference>
<name>A0A917GH79_9MICC</name>
<feature type="transmembrane region" description="Helical" evidence="9">
    <location>
        <begin position="259"/>
        <end position="283"/>
    </location>
</feature>
<feature type="region of interest" description="Disordered" evidence="8">
    <location>
        <begin position="390"/>
        <end position="416"/>
    </location>
</feature>
<dbReference type="EMBL" id="BMEQ01000002">
    <property type="protein sequence ID" value="GGG45706.1"/>
    <property type="molecule type" value="Genomic_DNA"/>
</dbReference>
<keyword evidence="6 9" id="KW-1133">Transmembrane helix</keyword>
<keyword evidence="7 9" id="KW-0472">Membrane</keyword>
<proteinExistence type="inferred from homology"/>
<gene>
    <name evidence="10" type="ORF">GCM10011374_04990</name>
</gene>
<dbReference type="Proteomes" id="UP000638848">
    <property type="component" value="Unassembled WGS sequence"/>
</dbReference>
<dbReference type="PANTHER" id="PTHR21716:SF53">
    <property type="entry name" value="PERMEASE PERM-RELATED"/>
    <property type="match status" value="1"/>
</dbReference>
<evidence type="ECO:0000256" key="1">
    <source>
        <dbReference type="ARBA" id="ARBA00004651"/>
    </source>
</evidence>
<accession>A0A917GH79</accession>
<comment type="subcellular location">
    <subcellularLocation>
        <location evidence="1">Cell membrane</location>
        <topology evidence="1">Multi-pass membrane protein</topology>
    </subcellularLocation>
</comment>